<dbReference type="RefSeq" id="WP_146452965.1">
    <property type="nucleotide sequence ID" value="NZ_SJPS01000012.1"/>
</dbReference>
<feature type="chain" id="PRO_5022865478" evidence="1">
    <location>
        <begin position="29"/>
        <end position="519"/>
    </location>
</feature>
<evidence type="ECO:0000256" key="1">
    <source>
        <dbReference type="SAM" id="SignalP"/>
    </source>
</evidence>
<dbReference type="Pfam" id="PF13180">
    <property type="entry name" value="PDZ_2"/>
    <property type="match status" value="1"/>
</dbReference>
<dbReference type="SUPFAM" id="SSF50156">
    <property type="entry name" value="PDZ domain-like"/>
    <property type="match status" value="2"/>
</dbReference>
<feature type="signal peptide" evidence="1">
    <location>
        <begin position="1"/>
        <end position="28"/>
    </location>
</feature>
<dbReference type="SUPFAM" id="SSF53187">
    <property type="entry name" value="Zn-dependent exopeptidases"/>
    <property type="match status" value="1"/>
</dbReference>
<dbReference type="InterPro" id="IPR036034">
    <property type="entry name" value="PDZ_sf"/>
</dbReference>
<comment type="caution">
    <text evidence="3">The sequence shown here is derived from an EMBL/GenBank/DDBJ whole genome shotgun (WGS) entry which is preliminary data.</text>
</comment>
<dbReference type="InterPro" id="IPR007484">
    <property type="entry name" value="Peptidase_M28"/>
</dbReference>
<proteinExistence type="predicted"/>
<name>A0A5C6CBN2_9BACT</name>
<dbReference type="SMART" id="SM00228">
    <property type="entry name" value="PDZ"/>
    <property type="match status" value="2"/>
</dbReference>
<dbReference type="Pfam" id="PF04389">
    <property type="entry name" value="Peptidase_M28"/>
    <property type="match status" value="1"/>
</dbReference>
<dbReference type="GO" id="GO:0006508">
    <property type="term" value="P:proteolysis"/>
    <property type="evidence" value="ECO:0007669"/>
    <property type="project" value="InterPro"/>
</dbReference>
<feature type="domain" description="PDZ" evidence="2">
    <location>
        <begin position="423"/>
        <end position="498"/>
    </location>
</feature>
<keyword evidence="4" id="KW-1185">Reference proteome</keyword>
<keyword evidence="1" id="KW-0732">Signal</keyword>
<keyword evidence="3" id="KW-0031">Aminopeptidase</keyword>
<dbReference type="PANTHER" id="PTHR12147:SF26">
    <property type="entry name" value="PEPTIDASE M28 DOMAIN-CONTAINING PROTEIN"/>
    <property type="match status" value="1"/>
</dbReference>
<sequence length="519" mass="57567" precursor="true">MTKTRQNLRQTCSLLMLLVLLALPSSNAAENAWFDIARASITTTEIQSHVEYLAADMLEGREAGSRGGHAAASYILELVKQSGLEPAGSNGTFQQHFRGNSQNILALLRGSDAELQHETIVIGAHYDHVGYGNRRNSFGPFGYVHNGADDNASGVSAVLELIDALTRTEHRPRRSILFAFWDGEEKGLLGSSHWVRQPTVPLSSVKLAINVDMIGRLESGRIEVGGTRSGSGFRKLMSTPSLDEAWLDFNWEYKNNSDHWTFFQKQIPSLYVHTGLHDDYHRPSDDVEKINIPGIQIVASYMLEQVVELADSDRLPEFRSESRLDSPYNQTRLEKPLPPLASRLNFSWQNSSDGLVEIKEVHDSSSNLEHGDKILAVNGQRLNDVALLETLALESDSPLQLTIKRAGIEEHLDFSVPLSGNPIHLGLSWRDDPAEPHTVYVTRVVPHSPSARAGFQLNDRIHSFEGEAFADRNELLQRVQTKLSAEAHAIHFEVETRGVVHSLEVLMNGSPGNLSDATL</sequence>
<dbReference type="GO" id="GO:0004177">
    <property type="term" value="F:aminopeptidase activity"/>
    <property type="evidence" value="ECO:0007669"/>
    <property type="project" value="UniProtKB-KW"/>
</dbReference>
<evidence type="ECO:0000313" key="4">
    <source>
        <dbReference type="Proteomes" id="UP000318437"/>
    </source>
</evidence>
<dbReference type="OrthoDB" id="9762302at2"/>
<dbReference type="PANTHER" id="PTHR12147">
    <property type="entry name" value="METALLOPEPTIDASE M28 FAMILY MEMBER"/>
    <property type="match status" value="1"/>
</dbReference>
<feature type="domain" description="PDZ" evidence="2">
    <location>
        <begin position="342"/>
        <end position="407"/>
    </location>
</feature>
<evidence type="ECO:0000313" key="3">
    <source>
        <dbReference type="EMBL" id="TWU20841.1"/>
    </source>
</evidence>
<dbReference type="EMBL" id="SJPS01000012">
    <property type="protein sequence ID" value="TWU20841.1"/>
    <property type="molecule type" value="Genomic_DNA"/>
</dbReference>
<accession>A0A5C6CBN2</accession>
<dbReference type="GO" id="GO:0008235">
    <property type="term" value="F:metalloexopeptidase activity"/>
    <property type="evidence" value="ECO:0007669"/>
    <property type="project" value="InterPro"/>
</dbReference>
<dbReference type="EC" id="3.4.11.24" evidence="3"/>
<protein>
    <submittedName>
        <fullName evidence="3">Aminopeptidase S</fullName>
        <ecNumber evidence="3">3.4.11.24</ecNumber>
    </submittedName>
</protein>
<evidence type="ECO:0000259" key="2">
    <source>
        <dbReference type="SMART" id="SM00228"/>
    </source>
</evidence>
<reference evidence="3 4" key="1">
    <citation type="submission" date="2019-02" db="EMBL/GenBank/DDBJ databases">
        <title>Deep-cultivation of Planctomycetes and their phenomic and genomic characterization uncovers novel biology.</title>
        <authorList>
            <person name="Wiegand S."/>
            <person name="Jogler M."/>
            <person name="Boedeker C."/>
            <person name="Pinto D."/>
            <person name="Vollmers J."/>
            <person name="Rivas-Marin E."/>
            <person name="Kohn T."/>
            <person name="Peeters S.H."/>
            <person name="Heuer A."/>
            <person name="Rast P."/>
            <person name="Oberbeckmann S."/>
            <person name="Bunk B."/>
            <person name="Jeske O."/>
            <person name="Meyerdierks A."/>
            <person name="Storesund J.E."/>
            <person name="Kallscheuer N."/>
            <person name="Luecker S."/>
            <person name="Lage O.M."/>
            <person name="Pohl T."/>
            <person name="Merkel B.J."/>
            <person name="Hornburger P."/>
            <person name="Mueller R.-W."/>
            <person name="Bruemmer F."/>
            <person name="Labrenz M."/>
            <person name="Spormann A.M."/>
            <person name="Op Den Camp H."/>
            <person name="Overmann J."/>
            <person name="Amann R."/>
            <person name="Jetten M.S.M."/>
            <person name="Mascher T."/>
            <person name="Medema M.H."/>
            <person name="Devos D.P."/>
            <person name="Kaster A.-K."/>
            <person name="Ovreas L."/>
            <person name="Rohde M."/>
            <person name="Galperin M.Y."/>
            <person name="Jogler C."/>
        </authorList>
    </citation>
    <scope>NUCLEOTIDE SEQUENCE [LARGE SCALE GENOMIC DNA]</scope>
    <source>
        <strain evidence="3 4">Pla144</strain>
    </source>
</reference>
<dbReference type="InterPro" id="IPR045175">
    <property type="entry name" value="M28_fam"/>
</dbReference>
<keyword evidence="3" id="KW-0378">Hydrolase</keyword>
<gene>
    <name evidence="3" type="ORF">Pla144_47410</name>
</gene>
<dbReference type="AlphaFoldDB" id="A0A5C6CBN2"/>
<dbReference type="InterPro" id="IPR001478">
    <property type="entry name" value="PDZ"/>
</dbReference>
<keyword evidence="3" id="KW-0645">Protease</keyword>
<organism evidence="3 4">
    <name type="scientific">Bythopirellula polymerisocia</name>
    <dbReference type="NCBI Taxonomy" id="2528003"/>
    <lineage>
        <taxon>Bacteria</taxon>
        <taxon>Pseudomonadati</taxon>
        <taxon>Planctomycetota</taxon>
        <taxon>Planctomycetia</taxon>
        <taxon>Pirellulales</taxon>
        <taxon>Lacipirellulaceae</taxon>
        <taxon>Bythopirellula</taxon>
    </lineage>
</organism>
<dbReference type="Gene3D" id="3.40.630.10">
    <property type="entry name" value="Zn peptidases"/>
    <property type="match status" value="1"/>
</dbReference>
<dbReference type="Gene3D" id="2.30.42.10">
    <property type="match status" value="2"/>
</dbReference>
<dbReference type="Proteomes" id="UP000318437">
    <property type="component" value="Unassembled WGS sequence"/>
</dbReference>